<organism evidence="1">
    <name type="scientific">Pandoravirus macleodensis</name>
    <dbReference type="NCBI Taxonomy" id="2107707"/>
    <lineage>
        <taxon>Viruses</taxon>
        <taxon>Pandoravirus</taxon>
    </lineage>
</organism>
<name>A0A2U7UH19_9VIRU</name>
<protein>
    <submittedName>
        <fullName evidence="1">Uncharacterized protein</fullName>
    </submittedName>
</protein>
<sequence>MQEVPNCDALLSEGVQRLVDTLARLTRSRLHKATLETDNNARGDLEFMANIGVARAVCARFPGAQHVCDDWQKRVTDHAAAECDPRGLLLCIEAVNALGVVVNDACIIDDSSDLEHAPLDLDTIINADDSRESINHMEVDVKWGISDQPESCKPCRSRQILLSCSRTLPERGDGNDAEVTASAIGAQPHKTGNERLLVVEVRLGLGRRPWATAGDVVNLGTSAVIGLHCMLVCGSTFDAYHQIELDAMLAQRRLLADFLCTANGAWSTFASRRYANLQRLPEVLVARGWSVKDVPVRPWMWGPAAAPGAETLVDGPALWIKRPDLPHTMTLVFNRARLMLVPGKDDFVDHDAGFDWPTFFPSDAGTAAIYGELDMSPVHHCDPLCINNDHKEMAIALQREKLIGMGLVSPLAVSGRDGLFYERDLRALDKRRGFMRFFDSAMRALVDADPTTLADAIDAHVAQSIFAEYGLVDDLTGRRLNGSLCDYLACEAVDSGRLWSGLVCVNGVHFTAAEGVIDPPSDDQLADPLHRPRLVVNWQSKYTPTHTGMAGGRAKRFRMTVWAIAVAQSDGYGGACVAVRLSKGAVNRVRKSKDARLWRGLVDRCARGSPDYPPGLHPAVTVAVDLERACGKRVCVVPWAYHTGGRDGRSADARSLTTWVLDCVKDVFAAFDAQLSRHLTRAERNRAVV</sequence>
<dbReference type="KEGG" id="vg:36841766"/>
<proteinExistence type="predicted"/>
<dbReference type="RefSeq" id="YP_009481307.1">
    <property type="nucleotide sequence ID" value="NC_037665.1"/>
</dbReference>
<dbReference type="Pfam" id="PF19072">
    <property type="entry name" value="DUF5768"/>
    <property type="match status" value="1"/>
</dbReference>
<dbReference type="Proteomes" id="UP000249758">
    <property type="component" value="Segment"/>
</dbReference>
<dbReference type="GeneID" id="36841766"/>
<dbReference type="EMBL" id="MG011691">
    <property type="protein sequence ID" value="AVK77311.1"/>
    <property type="molecule type" value="Genomic_DNA"/>
</dbReference>
<accession>A0A2U7UH19</accession>
<gene>
    <name evidence="1" type="ORF">pmac_cds_623</name>
</gene>
<reference evidence="1" key="1">
    <citation type="journal article" date="2018" name="Nat. Commun.">
        <title>Diversity and evolution of the emerging Pandoraviridae family.</title>
        <authorList>
            <person name="Legendre M."/>
            <person name="Fabre E."/>
            <person name="Poirot O."/>
            <person name="Jeudy S."/>
            <person name="Lartigue A."/>
            <person name="Alempic J.M."/>
            <person name="Beucher L."/>
            <person name="Philippe N."/>
            <person name="Bertaux L."/>
            <person name="Christo-Foroux E."/>
            <person name="Labadie K."/>
            <person name="Coute Y."/>
            <person name="Abergel C."/>
            <person name="Claverie J.M."/>
        </authorList>
    </citation>
    <scope>NUCLEOTIDE SEQUENCE [LARGE SCALE GENOMIC DNA]</scope>
    <source>
        <strain evidence="1">Macleodensis</strain>
    </source>
</reference>
<evidence type="ECO:0000313" key="1">
    <source>
        <dbReference type="EMBL" id="AVK77311.1"/>
    </source>
</evidence>
<dbReference type="InterPro" id="IPR043909">
    <property type="entry name" value="DUF5768"/>
</dbReference>